<accession>A0ABP1NEP0</accession>
<protein>
    <submittedName>
        <fullName evidence="2">Uncharacterized protein</fullName>
    </submittedName>
</protein>
<evidence type="ECO:0000256" key="1">
    <source>
        <dbReference type="SAM" id="MobiDB-lite"/>
    </source>
</evidence>
<feature type="region of interest" description="Disordered" evidence="1">
    <location>
        <begin position="1"/>
        <end position="24"/>
    </location>
</feature>
<feature type="compositionally biased region" description="Basic and acidic residues" evidence="1">
    <location>
        <begin position="7"/>
        <end position="24"/>
    </location>
</feature>
<reference evidence="2 3" key="1">
    <citation type="submission" date="2024-08" db="EMBL/GenBank/DDBJ databases">
        <authorList>
            <person name="Will J Nash"/>
            <person name="Angela Man"/>
            <person name="Seanna McTaggart"/>
            <person name="Kendall Baker"/>
            <person name="Tom Barker"/>
            <person name="Leah Catchpole"/>
            <person name="Alex Durrant"/>
            <person name="Karim Gharbi"/>
            <person name="Naomi Irish"/>
            <person name="Gemy Kaithakottil"/>
            <person name="Debby Ku"/>
            <person name="Aaliyah Providence"/>
            <person name="Felix Shaw"/>
            <person name="David Swarbreck"/>
            <person name="Chris Watkins"/>
            <person name="Ann M. McCartney"/>
            <person name="Giulio Formenti"/>
            <person name="Alice Mouton"/>
            <person name="Noel Vella"/>
            <person name="Bjorn M von Reumont"/>
            <person name="Adriana Vella"/>
            <person name="Wilfried Haerty"/>
        </authorList>
    </citation>
    <scope>NUCLEOTIDE SEQUENCE [LARGE SCALE GENOMIC DNA]</scope>
</reference>
<dbReference type="Proteomes" id="UP001642520">
    <property type="component" value="Unassembled WGS sequence"/>
</dbReference>
<evidence type="ECO:0000313" key="2">
    <source>
        <dbReference type="EMBL" id="CAL7939459.1"/>
    </source>
</evidence>
<dbReference type="EMBL" id="CAXAJV020001290">
    <property type="protein sequence ID" value="CAL7939459.1"/>
    <property type="molecule type" value="Genomic_DNA"/>
</dbReference>
<sequence length="156" mass="18904">MYIRGKRREERERERGRKRKEEARERSIRIINRPLYRSKMACRRLIQPRTNFILRSTRRLLTSLDVVQRYDASVECRRGTRRRNGLVVKRETIEPRLETTVLQIWSLTIYHCSPKATPSAEFTRTPRRPHQSFAPFARENRNVLNRIARSERSWLK</sequence>
<comment type="caution">
    <text evidence="2">The sequence shown here is derived from an EMBL/GenBank/DDBJ whole genome shotgun (WGS) entry which is preliminary data.</text>
</comment>
<keyword evidence="3" id="KW-1185">Reference proteome</keyword>
<gene>
    <name evidence="2" type="ORF">XYLVIOL_LOCUS3900</name>
</gene>
<name>A0ABP1NEP0_XYLVO</name>
<proteinExistence type="predicted"/>
<organism evidence="2 3">
    <name type="scientific">Xylocopa violacea</name>
    <name type="common">Violet carpenter bee</name>
    <name type="synonym">Apis violacea</name>
    <dbReference type="NCBI Taxonomy" id="135666"/>
    <lineage>
        <taxon>Eukaryota</taxon>
        <taxon>Metazoa</taxon>
        <taxon>Ecdysozoa</taxon>
        <taxon>Arthropoda</taxon>
        <taxon>Hexapoda</taxon>
        <taxon>Insecta</taxon>
        <taxon>Pterygota</taxon>
        <taxon>Neoptera</taxon>
        <taxon>Endopterygota</taxon>
        <taxon>Hymenoptera</taxon>
        <taxon>Apocrita</taxon>
        <taxon>Aculeata</taxon>
        <taxon>Apoidea</taxon>
        <taxon>Anthophila</taxon>
        <taxon>Apidae</taxon>
        <taxon>Xylocopa</taxon>
        <taxon>Xylocopa</taxon>
    </lineage>
</organism>
<evidence type="ECO:0000313" key="3">
    <source>
        <dbReference type="Proteomes" id="UP001642520"/>
    </source>
</evidence>